<evidence type="ECO:0000313" key="11">
    <source>
        <dbReference type="Proteomes" id="UP000244915"/>
    </source>
</evidence>
<feature type="transmembrane region" description="Helical" evidence="7">
    <location>
        <begin position="473"/>
        <end position="492"/>
    </location>
</feature>
<feature type="domain" description="DUF4131" evidence="9">
    <location>
        <begin position="56"/>
        <end position="213"/>
    </location>
</feature>
<dbReference type="Proteomes" id="UP000244915">
    <property type="component" value="Chromosome 1"/>
</dbReference>
<keyword evidence="3 7" id="KW-0812">Transmembrane</keyword>
<dbReference type="RefSeq" id="WP_108965645.1">
    <property type="nucleotide sequence ID" value="NZ_CP022189.1"/>
</dbReference>
<feature type="transmembrane region" description="Helical" evidence="7">
    <location>
        <begin position="79"/>
        <end position="98"/>
    </location>
</feature>
<proteinExistence type="predicted"/>
<dbReference type="PANTHER" id="PTHR30619">
    <property type="entry name" value="DNA INTERNALIZATION/COMPETENCE PROTEIN COMEC/REC2"/>
    <property type="match status" value="1"/>
</dbReference>
<evidence type="ECO:0000313" key="10">
    <source>
        <dbReference type="EMBL" id="AWI83570.1"/>
    </source>
</evidence>
<feature type="transmembrane region" description="Helical" evidence="7">
    <location>
        <begin position="275"/>
        <end position="301"/>
    </location>
</feature>
<feature type="transmembrane region" description="Helical" evidence="7">
    <location>
        <begin position="56"/>
        <end position="73"/>
    </location>
</feature>
<comment type="subcellular location">
    <subcellularLocation>
        <location evidence="1">Cell membrane</location>
        <topology evidence="1">Multi-pass membrane protein</topology>
    </subcellularLocation>
</comment>
<evidence type="ECO:0000256" key="3">
    <source>
        <dbReference type="ARBA" id="ARBA00022692"/>
    </source>
</evidence>
<evidence type="ECO:0000256" key="7">
    <source>
        <dbReference type="SAM" id="Phobius"/>
    </source>
</evidence>
<dbReference type="Pfam" id="PF03772">
    <property type="entry name" value="Competence"/>
    <property type="match status" value="1"/>
</dbReference>
<accession>A0A2U8HD07</accession>
<sequence length="693" mass="72231">MGRLLTLLAVFRALRLPRRAGAALAAQRGHLFAWVPVFLGAGIGVYFALPLELAAHWLLACACVGAALLLWSRRLPAEVAPIAIGAGVLLLGLAHAGARAHLVAAPQLGFRYYGPIEGRVIALDRSASDVPRLTLDQVTLLRVAPASTPARVRVSLHVPPELQGRALDLAPGQRVALTGHLVPPGGPVEPGGFDFRRHAWFERIGAVGYSRTPVVLREAAGSQRLLRLRLALSRHVQTRLPGEIGGFAAALMTGDRSGIGQETLNALRRSNLAHLLAISGLHMGLLTGFVFAALRVALLLVPLSRHHWPGKKIAAVGALAAASGYLALSGGNVATQRAFIMVAVMLGAVLADLRALSLRAVALAALLVLLLRPEALLGPGFQMSFAATTALICVFGKVETRLAGPRWARPLLALLLSSTVASAATAPFSMAHFNLVSRYGLLANLLAVPAMGLVAVPMAVLAAVLMPLGLDGVALRGMALALHWILSVAQTASGWEGAVGQVVAPGPAVLPLITTGGLLLLLWQGRGRWGGLLPLALALGVWVQSERPALLISESGGLVGVMTEKGRALSRDVGEGFVAKLWLENDGQPADQAAAAALWPDAAGRLRRALVEGVEVLHVSGHRAAGSISGCGGAGILVANVSILEGLHCEVFDVERLRTTGAVAFRRGADGLKMHPSRGHPPRLWEGGAGGDQ</sequence>
<keyword evidence="4 7" id="KW-1133">Transmembrane helix</keyword>
<dbReference type="InterPro" id="IPR025405">
    <property type="entry name" value="DUF4131"/>
</dbReference>
<dbReference type="InterPro" id="IPR052159">
    <property type="entry name" value="Competence_DNA_uptake"/>
</dbReference>
<dbReference type="PANTHER" id="PTHR30619:SF1">
    <property type="entry name" value="RECOMBINATION PROTEIN 2"/>
    <property type="match status" value="1"/>
</dbReference>
<feature type="transmembrane region" description="Helical" evidence="7">
    <location>
        <begin position="313"/>
        <end position="331"/>
    </location>
</feature>
<feature type="transmembrane region" description="Helical" evidence="7">
    <location>
        <begin position="410"/>
        <end position="430"/>
    </location>
</feature>
<feature type="region of interest" description="Disordered" evidence="6">
    <location>
        <begin position="671"/>
        <end position="693"/>
    </location>
</feature>
<organism evidence="10 11">
    <name type="scientific">Alloyangia pacifica</name>
    <dbReference type="NCBI Taxonomy" id="311180"/>
    <lineage>
        <taxon>Bacteria</taxon>
        <taxon>Pseudomonadati</taxon>
        <taxon>Pseudomonadota</taxon>
        <taxon>Alphaproteobacteria</taxon>
        <taxon>Rhodobacterales</taxon>
        <taxon>Roseobacteraceae</taxon>
        <taxon>Alloyangia</taxon>
    </lineage>
</organism>
<keyword evidence="5 7" id="KW-0472">Membrane</keyword>
<feature type="transmembrane region" description="Helical" evidence="7">
    <location>
        <begin position="377"/>
        <end position="398"/>
    </location>
</feature>
<reference evidence="10 11" key="1">
    <citation type="submission" date="2017-06" db="EMBL/GenBank/DDBJ databases">
        <title>Yangia sp. YSBP01 complete genome sequence.</title>
        <authorList>
            <person name="Woo J.-H."/>
            <person name="Kim H.-S."/>
        </authorList>
    </citation>
    <scope>NUCLEOTIDE SEQUENCE [LARGE SCALE GENOMIC DNA]</scope>
    <source>
        <strain evidence="10 11">YSBP01</strain>
    </source>
</reference>
<dbReference type="KEGG" id="ypac:CEW88_07695"/>
<evidence type="ECO:0000259" key="9">
    <source>
        <dbReference type="Pfam" id="PF13567"/>
    </source>
</evidence>
<evidence type="ECO:0000256" key="2">
    <source>
        <dbReference type="ARBA" id="ARBA00022475"/>
    </source>
</evidence>
<protein>
    <submittedName>
        <fullName evidence="10">Competence protein</fullName>
    </submittedName>
</protein>
<feature type="transmembrane region" description="Helical" evidence="7">
    <location>
        <begin position="504"/>
        <end position="523"/>
    </location>
</feature>
<feature type="transmembrane region" description="Helical" evidence="7">
    <location>
        <begin position="338"/>
        <end position="371"/>
    </location>
</feature>
<evidence type="ECO:0000256" key="1">
    <source>
        <dbReference type="ARBA" id="ARBA00004651"/>
    </source>
</evidence>
<feature type="domain" description="ComEC/Rec2-related protein" evidence="8">
    <location>
        <begin position="251"/>
        <end position="525"/>
    </location>
</feature>
<dbReference type="Pfam" id="PF13567">
    <property type="entry name" value="DUF4131"/>
    <property type="match status" value="1"/>
</dbReference>
<dbReference type="OrthoDB" id="9790149at2"/>
<feature type="transmembrane region" description="Helical" evidence="7">
    <location>
        <begin position="442"/>
        <end position="466"/>
    </location>
</feature>
<dbReference type="GO" id="GO:0005886">
    <property type="term" value="C:plasma membrane"/>
    <property type="evidence" value="ECO:0007669"/>
    <property type="project" value="UniProtKB-SubCell"/>
</dbReference>
<dbReference type="NCBIfam" id="TIGR00360">
    <property type="entry name" value="ComEC_N-term"/>
    <property type="match status" value="1"/>
</dbReference>
<dbReference type="InterPro" id="IPR004477">
    <property type="entry name" value="ComEC_N"/>
</dbReference>
<evidence type="ECO:0000256" key="4">
    <source>
        <dbReference type="ARBA" id="ARBA00022989"/>
    </source>
</evidence>
<feature type="transmembrane region" description="Helical" evidence="7">
    <location>
        <begin position="32"/>
        <end position="49"/>
    </location>
</feature>
<evidence type="ECO:0000256" key="5">
    <source>
        <dbReference type="ARBA" id="ARBA00023136"/>
    </source>
</evidence>
<keyword evidence="2" id="KW-1003">Cell membrane</keyword>
<dbReference type="AlphaFoldDB" id="A0A2U8HD07"/>
<dbReference type="EMBL" id="CP022189">
    <property type="protein sequence ID" value="AWI83570.1"/>
    <property type="molecule type" value="Genomic_DNA"/>
</dbReference>
<evidence type="ECO:0000259" key="8">
    <source>
        <dbReference type="Pfam" id="PF03772"/>
    </source>
</evidence>
<evidence type="ECO:0000256" key="6">
    <source>
        <dbReference type="SAM" id="MobiDB-lite"/>
    </source>
</evidence>
<gene>
    <name evidence="10" type="ORF">CEW88_07695</name>
</gene>
<name>A0A2U8HD07_9RHOB</name>